<comment type="subcellular location">
    <subcellularLocation>
        <location evidence="2">Cytoplasm</location>
    </subcellularLocation>
</comment>
<reference evidence="11 12" key="1">
    <citation type="submission" date="2020-07" db="EMBL/GenBank/DDBJ databases">
        <title>Vibrio marinisediminis sp. nov., isolated from marine sediment.</title>
        <authorList>
            <person name="Ji X."/>
        </authorList>
    </citation>
    <scope>NUCLEOTIDE SEQUENCE [LARGE SCALE GENOMIC DNA]</scope>
    <source>
        <strain evidence="11 12">404</strain>
    </source>
</reference>
<evidence type="ECO:0000256" key="3">
    <source>
        <dbReference type="ARBA" id="ARBA00006602"/>
    </source>
</evidence>
<keyword evidence="12" id="KW-1185">Reference proteome</keyword>
<evidence type="ECO:0000256" key="8">
    <source>
        <dbReference type="ARBA" id="ARBA00022927"/>
    </source>
</evidence>
<keyword evidence="11" id="KW-0966">Cell projection</keyword>
<keyword evidence="6" id="KW-0963">Cytoplasm</keyword>
<dbReference type="EMBL" id="JACFYF010000010">
    <property type="protein sequence ID" value="MBA5763710.1"/>
    <property type="molecule type" value="Genomic_DNA"/>
</dbReference>
<dbReference type="NCBIfam" id="NF004270">
    <property type="entry name" value="PRK05687.2-1"/>
    <property type="match status" value="1"/>
</dbReference>
<dbReference type="GO" id="GO:0009288">
    <property type="term" value="C:bacterial-type flagellum"/>
    <property type="evidence" value="ECO:0007669"/>
    <property type="project" value="InterPro"/>
</dbReference>
<evidence type="ECO:0000256" key="1">
    <source>
        <dbReference type="ARBA" id="ARBA00003041"/>
    </source>
</evidence>
<dbReference type="Pfam" id="PF02108">
    <property type="entry name" value="FliH"/>
    <property type="match status" value="1"/>
</dbReference>
<organism evidence="11 12">
    <name type="scientific">Vibrio marinisediminis</name>
    <dbReference type="NCBI Taxonomy" id="2758441"/>
    <lineage>
        <taxon>Bacteria</taxon>
        <taxon>Pseudomonadati</taxon>
        <taxon>Pseudomonadota</taxon>
        <taxon>Gammaproteobacteria</taxon>
        <taxon>Vibrionales</taxon>
        <taxon>Vibrionaceae</taxon>
        <taxon>Vibrio</taxon>
    </lineage>
</organism>
<comment type="similarity">
    <text evidence="3">Belongs to the FliH family.</text>
</comment>
<dbReference type="GO" id="GO:0071973">
    <property type="term" value="P:bacterial-type flagellum-dependent cell motility"/>
    <property type="evidence" value="ECO:0007669"/>
    <property type="project" value="InterPro"/>
</dbReference>
<keyword evidence="8" id="KW-0653">Protein transport</keyword>
<dbReference type="GO" id="GO:0015031">
    <property type="term" value="P:protein transport"/>
    <property type="evidence" value="ECO:0007669"/>
    <property type="project" value="UniProtKB-KW"/>
</dbReference>
<accession>A0A7W2FT38</accession>
<keyword evidence="11" id="KW-0282">Flagellum</keyword>
<protein>
    <recommendedName>
        <fullName evidence="4">Flagellar assembly protein FliH</fullName>
    </recommendedName>
</protein>
<gene>
    <name evidence="11" type="primary">fliH</name>
    <name evidence="11" type="ORF">H2O73_15205</name>
</gene>
<dbReference type="InterPro" id="IPR018035">
    <property type="entry name" value="Flagellar_FliH/T3SS_HrpE"/>
</dbReference>
<dbReference type="RefSeq" id="WP_182109718.1">
    <property type="nucleotide sequence ID" value="NZ_JACFYF010000010.1"/>
</dbReference>
<evidence type="ECO:0000256" key="2">
    <source>
        <dbReference type="ARBA" id="ARBA00004496"/>
    </source>
</evidence>
<evidence type="ECO:0000259" key="10">
    <source>
        <dbReference type="Pfam" id="PF02108"/>
    </source>
</evidence>
<proteinExistence type="inferred from homology"/>
<evidence type="ECO:0000256" key="5">
    <source>
        <dbReference type="ARBA" id="ARBA00022448"/>
    </source>
</evidence>
<evidence type="ECO:0000256" key="7">
    <source>
        <dbReference type="ARBA" id="ARBA00022795"/>
    </source>
</evidence>
<name>A0A7W2FT38_9VIBR</name>
<sequence>MSGERKRGFLRLDDDQQVEKAQKWGLPDYTPEKHAHARETAMNYDPAWMPNFSEPEEEAPLELTEEQIELIKQQAHQEGLLQGQEAGFKQGYEKGKQQGFEQGQQEGLESGKIEGVAAGQEFIQQQVQTFVGLANQFAQPLELMNAQVERQLVDMVLTLVKEVVHVEVQTNPQVILDTIKQSVEALPVSGHAITLKLHPDDVEIIRSSYGEESLEFRNWTLLDEPALNRGDVQIEAGESSVNYRMEERIRTVLKSFCGVNRYQGGE</sequence>
<evidence type="ECO:0000256" key="4">
    <source>
        <dbReference type="ARBA" id="ARBA00016507"/>
    </source>
</evidence>
<dbReference type="PANTHER" id="PTHR34982">
    <property type="entry name" value="YOP PROTEINS TRANSLOCATION PROTEIN L"/>
    <property type="match status" value="1"/>
</dbReference>
<dbReference type="AlphaFoldDB" id="A0A7W2FT38"/>
<dbReference type="InterPro" id="IPR051472">
    <property type="entry name" value="T3SS_Stator/FliH"/>
</dbReference>
<keyword evidence="5" id="KW-0813">Transport</keyword>
<evidence type="ECO:0000313" key="11">
    <source>
        <dbReference type="EMBL" id="MBA5763710.1"/>
    </source>
</evidence>
<comment type="function">
    <text evidence="1">Needed for flagellar regrowth and assembly.</text>
</comment>
<comment type="caution">
    <text evidence="11">The sequence shown here is derived from an EMBL/GenBank/DDBJ whole genome shotgun (WGS) entry which is preliminary data.</text>
</comment>
<dbReference type="Proteomes" id="UP000571701">
    <property type="component" value="Unassembled WGS sequence"/>
</dbReference>
<evidence type="ECO:0000256" key="9">
    <source>
        <dbReference type="ARBA" id="ARBA00023225"/>
    </source>
</evidence>
<feature type="domain" description="Flagellar assembly protein FliH/Type III secretion system HrpE" evidence="10">
    <location>
        <begin position="125"/>
        <end position="252"/>
    </location>
</feature>
<dbReference type="InterPro" id="IPR000563">
    <property type="entry name" value="Flag_FliH"/>
</dbReference>
<dbReference type="PANTHER" id="PTHR34982:SF1">
    <property type="entry name" value="FLAGELLAR ASSEMBLY PROTEIN FLIH"/>
    <property type="match status" value="1"/>
</dbReference>
<dbReference type="GO" id="GO:0044781">
    <property type="term" value="P:bacterial-type flagellum organization"/>
    <property type="evidence" value="ECO:0007669"/>
    <property type="project" value="UniProtKB-KW"/>
</dbReference>
<keyword evidence="9" id="KW-1006">Bacterial flagellum protein export</keyword>
<dbReference type="PRINTS" id="PR01003">
    <property type="entry name" value="FLGFLIH"/>
</dbReference>
<keyword evidence="7" id="KW-1005">Bacterial flagellum biogenesis</keyword>
<dbReference type="GO" id="GO:0005829">
    <property type="term" value="C:cytosol"/>
    <property type="evidence" value="ECO:0007669"/>
    <property type="project" value="TreeGrafter"/>
</dbReference>
<evidence type="ECO:0000313" key="12">
    <source>
        <dbReference type="Proteomes" id="UP000571701"/>
    </source>
</evidence>
<dbReference type="NCBIfam" id="NF004267">
    <property type="entry name" value="PRK05687.1-3"/>
    <property type="match status" value="1"/>
</dbReference>
<evidence type="ECO:0000256" key="6">
    <source>
        <dbReference type="ARBA" id="ARBA00022490"/>
    </source>
</evidence>
<keyword evidence="11" id="KW-0969">Cilium</keyword>
<dbReference type="GO" id="GO:0003774">
    <property type="term" value="F:cytoskeletal motor activity"/>
    <property type="evidence" value="ECO:0007669"/>
    <property type="project" value="InterPro"/>
</dbReference>